<evidence type="ECO:0000313" key="4">
    <source>
        <dbReference type="Proteomes" id="UP001321473"/>
    </source>
</evidence>
<keyword evidence="2" id="KW-0472">Membrane</keyword>
<dbReference type="EMBL" id="JARKHS020035719">
    <property type="protein sequence ID" value="KAK8756965.1"/>
    <property type="molecule type" value="Genomic_DNA"/>
</dbReference>
<gene>
    <name evidence="3" type="ORF">V5799_000329</name>
</gene>
<comment type="caution">
    <text evidence="3">The sequence shown here is derived from an EMBL/GenBank/DDBJ whole genome shotgun (WGS) entry which is preliminary data.</text>
</comment>
<dbReference type="AlphaFoldDB" id="A0AAQ4D3C5"/>
<evidence type="ECO:0000256" key="1">
    <source>
        <dbReference type="SAM" id="MobiDB-lite"/>
    </source>
</evidence>
<feature type="region of interest" description="Disordered" evidence="1">
    <location>
        <begin position="69"/>
        <end position="91"/>
    </location>
</feature>
<evidence type="ECO:0000256" key="2">
    <source>
        <dbReference type="SAM" id="Phobius"/>
    </source>
</evidence>
<protein>
    <submittedName>
        <fullName evidence="3">Uncharacterized protein</fullName>
    </submittedName>
</protein>
<evidence type="ECO:0000313" key="3">
    <source>
        <dbReference type="EMBL" id="KAK8756965.1"/>
    </source>
</evidence>
<reference evidence="3 4" key="1">
    <citation type="journal article" date="2023" name="Arcadia Sci">
        <title>De novo assembly of a long-read Amblyomma americanum tick genome.</title>
        <authorList>
            <person name="Chou S."/>
            <person name="Poskanzer K.E."/>
            <person name="Rollins M."/>
            <person name="Thuy-Boun P.S."/>
        </authorList>
    </citation>
    <scope>NUCLEOTIDE SEQUENCE [LARGE SCALE GENOMIC DNA]</scope>
    <source>
        <strain evidence="3">F_SG_1</strain>
        <tissue evidence="3">Salivary glands</tissue>
    </source>
</reference>
<feature type="region of interest" description="Disordered" evidence="1">
    <location>
        <begin position="103"/>
        <end position="146"/>
    </location>
</feature>
<keyword evidence="2" id="KW-0812">Transmembrane</keyword>
<keyword evidence="2" id="KW-1133">Transmembrane helix</keyword>
<proteinExistence type="predicted"/>
<keyword evidence="4" id="KW-1185">Reference proteome</keyword>
<sequence length="171" mass="17856">MDPELQTLVKLPVVLVSRKELYSIITVLGLTVLGCACVLGYSFAHCGELDHGVEKLRIYITSGDKMAERRPADAGGAVGNRSTTVKEPATWRVPRVEPAVNTGNVSVDLTGDAGASRQEATGGRRPDMAQSEDKVGSAAGPTGKNGPPIAYSVVAPNVTQAVPVGGFIKTR</sequence>
<feature type="compositionally biased region" description="Basic and acidic residues" evidence="1">
    <location>
        <begin position="122"/>
        <end position="135"/>
    </location>
</feature>
<name>A0AAQ4D3C5_AMBAM</name>
<organism evidence="3 4">
    <name type="scientific">Amblyomma americanum</name>
    <name type="common">Lone star tick</name>
    <dbReference type="NCBI Taxonomy" id="6943"/>
    <lineage>
        <taxon>Eukaryota</taxon>
        <taxon>Metazoa</taxon>
        <taxon>Ecdysozoa</taxon>
        <taxon>Arthropoda</taxon>
        <taxon>Chelicerata</taxon>
        <taxon>Arachnida</taxon>
        <taxon>Acari</taxon>
        <taxon>Parasitiformes</taxon>
        <taxon>Ixodida</taxon>
        <taxon>Ixodoidea</taxon>
        <taxon>Ixodidae</taxon>
        <taxon>Amblyomminae</taxon>
        <taxon>Amblyomma</taxon>
    </lineage>
</organism>
<dbReference type="Proteomes" id="UP001321473">
    <property type="component" value="Unassembled WGS sequence"/>
</dbReference>
<feature type="transmembrane region" description="Helical" evidence="2">
    <location>
        <begin position="21"/>
        <end position="44"/>
    </location>
</feature>
<accession>A0AAQ4D3C5</accession>